<evidence type="ECO:0000256" key="1">
    <source>
        <dbReference type="ARBA" id="ARBA00023002"/>
    </source>
</evidence>
<comment type="caution">
    <text evidence="2">The sequence shown here is derived from an EMBL/GenBank/DDBJ whole genome shotgun (WGS) entry which is preliminary data.</text>
</comment>
<dbReference type="Proteomes" id="UP001176521">
    <property type="component" value="Unassembled WGS sequence"/>
</dbReference>
<dbReference type="PANTHER" id="PTHR35870:SF1">
    <property type="entry name" value="PROTEIN, PUTATIVE (AFU_ORTHOLOGUE AFUA_5G03330)-RELATED"/>
    <property type="match status" value="1"/>
</dbReference>
<dbReference type="GO" id="GO:0016491">
    <property type="term" value="F:oxidoreductase activity"/>
    <property type="evidence" value="ECO:0007669"/>
    <property type="project" value="UniProtKB-KW"/>
</dbReference>
<dbReference type="Pfam" id="PF14027">
    <property type="entry name" value="Questin_oxidase"/>
    <property type="match status" value="1"/>
</dbReference>
<proteinExistence type="predicted"/>
<keyword evidence="1" id="KW-0560">Oxidoreductase</keyword>
<gene>
    <name evidence="2" type="ORF">OC842_002044</name>
</gene>
<evidence type="ECO:0000313" key="3">
    <source>
        <dbReference type="Proteomes" id="UP001176521"/>
    </source>
</evidence>
<accession>A0AAN6GED7</accession>
<sequence>MTAAASAPSWVQPRTLTLPQPSLLGAQPGFTHEQAKAAHAVLNDNHDQFHVFFNLSGFHNHLAHHVLAALALSAPPSHYQRADTHARSVWLDPAFKLNHKPVQGDGIERITRGNWTAHLLELSYYWSYLAFFEDEIAQHGVPATLEHFLFDEQHALASPAHMLLRLFGGALHPLIHIGYGLEFGIDGIVAEGLAMAAITEARETDLFPEGWYAKAHCHTPSEQKKKGTKVTPSNPRSGLSLFTIFAQMGADPALAPGTAAQWSDASKFASVLKRCGTRIARYLEHWHTTPEDVQGPEESAWGAKVDELIWINTLLLGATSRPHYPTPTPSGSAKGEPPLQHNFFLMHTHNATLFLPSYLRSAALSPRARALLLHGLARSTAYYWIATGRPDFFVAERLYDPRSLERAYRPEHQGSDANSTERAAALMDRAEEKGGIDSRSSPWYDLLPAASLHMDEHLVKAIRAQAYFASRLAHTAPGSLHLQEEDVLDGGGSKGEGKEERVWKGQLGLVDGSAFVRTAGQMMESQTWAASGLEADMKWTQQAIGFDEAWVPKGDEH</sequence>
<dbReference type="InterPro" id="IPR025337">
    <property type="entry name" value="Questin_oxidase-like"/>
</dbReference>
<keyword evidence="3" id="KW-1185">Reference proteome</keyword>
<organism evidence="2 3">
    <name type="scientific">Tilletia horrida</name>
    <dbReference type="NCBI Taxonomy" id="155126"/>
    <lineage>
        <taxon>Eukaryota</taxon>
        <taxon>Fungi</taxon>
        <taxon>Dikarya</taxon>
        <taxon>Basidiomycota</taxon>
        <taxon>Ustilaginomycotina</taxon>
        <taxon>Exobasidiomycetes</taxon>
        <taxon>Tilletiales</taxon>
        <taxon>Tilletiaceae</taxon>
        <taxon>Tilletia</taxon>
    </lineage>
</organism>
<evidence type="ECO:0000313" key="2">
    <source>
        <dbReference type="EMBL" id="KAK0536215.1"/>
    </source>
</evidence>
<dbReference type="PANTHER" id="PTHR35870">
    <property type="entry name" value="PROTEIN, PUTATIVE (AFU_ORTHOLOGUE AFUA_5G03330)-RELATED"/>
    <property type="match status" value="1"/>
</dbReference>
<protein>
    <submittedName>
        <fullName evidence="2">Uncharacterized protein</fullName>
    </submittedName>
</protein>
<reference evidence="2" key="1">
    <citation type="journal article" date="2023" name="PhytoFront">
        <title>Draft Genome Resources of Seven Strains of Tilletia horrida, Causal Agent of Kernel Smut of Rice.</title>
        <authorList>
            <person name="Khanal S."/>
            <person name="Antony Babu S."/>
            <person name="Zhou X.G."/>
        </authorList>
    </citation>
    <scope>NUCLEOTIDE SEQUENCE</scope>
    <source>
        <strain evidence="2">TX3</strain>
    </source>
</reference>
<name>A0AAN6GED7_9BASI</name>
<dbReference type="AlphaFoldDB" id="A0AAN6GED7"/>
<dbReference type="EMBL" id="JAPDMQ010000080">
    <property type="protein sequence ID" value="KAK0536215.1"/>
    <property type="molecule type" value="Genomic_DNA"/>
</dbReference>